<dbReference type="Pfam" id="PF04341">
    <property type="entry name" value="DUF485"/>
    <property type="match status" value="1"/>
</dbReference>
<dbReference type="PANTHER" id="PTHR38441">
    <property type="entry name" value="INTEGRAL MEMBRANE PROTEIN-RELATED"/>
    <property type="match status" value="1"/>
</dbReference>
<name>A0AB35T218_RUBRA</name>
<evidence type="ECO:0000256" key="1">
    <source>
        <dbReference type="SAM" id="Phobius"/>
    </source>
</evidence>
<dbReference type="RefSeq" id="WP_084362657.1">
    <property type="nucleotide sequence ID" value="NZ_JAWXXX010000001.1"/>
</dbReference>
<dbReference type="EMBL" id="JAWXXX010000001">
    <property type="protein sequence ID" value="MDX5892503.1"/>
    <property type="molecule type" value="Genomic_DNA"/>
</dbReference>
<keyword evidence="1" id="KW-0812">Transmembrane</keyword>
<gene>
    <name evidence="2" type="ORF">SIL72_00540</name>
</gene>
<sequence>MTREEEWVHVERTSAFKELISSKKAFIIPATIFFMAFYFGLPVLTGFTTLLNGEAIGAITWAYVYAFAQFIMTWTLLHLYVSRANRWDELVERAREQAAEGRTEA</sequence>
<keyword evidence="1" id="KW-0472">Membrane</keyword>
<proteinExistence type="predicted"/>
<feature type="transmembrane region" description="Helical" evidence="1">
    <location>
        <begin position="62"/>
        <end position="81"/>
    </location>
</feature>
<evidence type="ECO:0000313" key="3">
    <source>
        <dbReference type="Proteomes" id="UP001281130"/>
    </source>
</evidence>
<dbReference type="InterPro" id="IPR007436">
    <property type="entry name" value="DUF485"/>
</dbReference>
<feature type="transmembrane region" description="Helical" evidence="1">
    <location>
        <begin position="26"/>
        <end position="50"/>
    </location>
</feature>
<evidence type="ECO:0000313" key="2">
    <source>
        <dbReference type="EMBL" id="MDX5892503.1"/>
    </source>
</evidence>
<comment type="caution">
    <text evidence="2">The sequence shown here is derived from an EMBL/GenBank/DDBJ whole genome shotgun (WGS) entry which is preliminary data.</text>
</comment>
<protein>
    <submittedName>
        <fullName evidence="2">DUF485 domain-containing protein</fullName>
    </submittedName>
</protein>
<reference evidence="2" key="1">
    <citation type="submission" date="2023-11" db="EMBL/GenBank/DDBJ databases">
        <title>MicrobeMod: A computational toolkit for identifying prokaryotic methylation and restriction-modification with nanopore sequencing.</title>
        <authorList>
            <person name="Crits-Christoph A."/>
            <person name="Kang S.C."/>
            <person name="Lee H."/>
            <person name="Ostrov N."/>
        </authorList>
    </citation>
    <scope>NUCLEOTIDE SEQUENCE</scope>
    <source>
        <strain evidence="2">ATCC 51242</strain>
    </source>
</reference>
<keyword evidence="1" id="KW-1133">Transmembrane helix</keyword>
<dbReference type="AlphaFoldDB" id="A0AB35T218"/>
<dbReference type="PANTHER" id="PTHR38441:SF1">
    <property type="entry name" value="MEMBRANE PROTEIN"/>
    <property type="match status" value="1"/>
</dbReference>
<accession>A0AB35T218</accession>
<organism evidence="2 3">
    <name type="scientific">Rubrobacter radiotolerans</name>
    <name type="common">Arthrobacter radiotolerans</name>
    <dbReference type="NCBI Taxonomy" id="42256"/>
    <lineage>
        <taxon>Bacteria</taxon>
        <taxon>Bacillati</taxon>
        <taxon>Actinomycetota</taxon>
        <taxon>Rubrobacteria</taxon>
        <taxon>Rubrobacterales</taxon>
        <taxon>Rubrobacteraceae</taxon>
        <taxon>Rubrobacter</taxon>
    </lineage>
</organism>
<dbReference type="Proteomes" id="UP001281130">
    <property type="component" value="Unassembled WGS sequence"/>
</dbReference>